<dbReference type="GO" id="GO:0003677">
    <property type="term" value="F:DNA binding"/>
    <property type="evidence" value="ECO:0007669"/>
    <property type="project" value="UniProtKB-UniRule"/>
</dbReference>
<evidence type="ECO:0000256" key="2">
    <source>
        <dbReference type="ARBA" id="ARBA00023125"/>
    </source>
</evidence>
<evidence type="ECO:0000313" key="6">
    <source>
        <dbReference type="EMBL" id="AOO81938.1"/>
    </source>
</evidence>
<dbReference type="InterPro" id="IPR011075">
    <property type="entry name" value="TetR_C"/>
</dbReference>
<dbReference type="InterPro" id="IPR009057">
    <property type="entry name" value="Homeodomain-like_sf"/>
</dbReference>
<sequence>MPQHTTITPHRSKGKPRTFDRDAALNRALGVFWRRGYEPATIAELCAAMEINPPSLYAAFGNKAQLFMEAVQHYERVYWDATWQRMEDGPDVYVAMAGFFREAAGILTSQEAPCGCLVILAATNVSAEGQEVNDALRTLRREGRDCFLTRVRRAVADGQLPTDTDVEGLAAALNTMLEGMSLQARDGANHKELDRVAEIAMAMLPGRNQP</sequence>
<keyword evidence="7" id="KW-1185">Reference proteome</keyword>
<organism evidence="6 7">
    <name type="scientific">Bosea vaviloviae</name>
    <dbReference type="NCBI Taxonomy" id="1526658"/>
    <lineage>
        <taxon>Bacteria</taxon>
        <taxon>Pseudomonadati</taxon>
        <taxon>Pseudomonadota</taxon>
        <taxon>Alphaproteobacteria</taxon>
        <taxon>Hyphomicrobiales</taxon>
        <taxon>Boseaceae</taxon>
        <taxon>Bosea</taxon>
    </lineage>
</organism>
<dbReference type="SUPFAM" id="SSF48498">
    <property type="entry name" value="Tetracyclin repressor-like, C-terminal domain"/>
    <property type="match status" value="1"/>
</dbReference>
<evidence type="ECO:0000256" key="4">
    <source>
        <dbReference type="PROSITE-ProRule" id="PRU00335"/>
    </source>
</evidence>
<keyword evidence="2 4" id="KW-0238">DNA-binding</keyword>
<dbReference type="STRING" id="1526658.BHK69_17095"/>
<dbReference type="Pfam" id="PF00440">
    <property type="entry name" value="TetR_N"/>
    <property type="match status" value="1"/>
</dbReference>
<dbReference type="PROSITE" id="PS01081">
    <property type="entry name" value="HTH_TETR_1"/>
    <property type="match status" value="1"/>
</dbReference>
<dbReference type="Pfam" id="PF16925">
    <property type="entry name" value="TetR_C_13"/>
    <property type="match status" value="1"/>
</dbReference>
<dbReference type="OrthoDB" id="9795242at2"/>
<evidence type="ECO:0000256" key="3">
    <source>
        <dbReference type="ARBA" id="ARBA00023163"/>
    </source>
</evidence>
<dbReference type="InterPro" id="IPR023772">
    <property type="entry name" value="DNA-bd_HTH_TetR-type_CS"/>
</dbReference>
<dbReference type="Gene3D" id="1.10.10.60">
    <property type="entry name" value="Homeodomain-like"/>
    <property type="match status" value="1"/>
</dbReference>
<proteinExistence type="predicted"/>
<dbReference type="PROSITE" id="PS50977">
    <property type="entry name" value="HTH_TETR_2"/>
    <property type="match status" value="1"/>
</dbReference>
<dbReference type="PANTHER" id="PTHR47506">
    <property type="entry name" value="TRANSCRIPTIONAL REGULATORY PROTEIN"/>
    <property type="match status" value="1"/>
</dbReference>
<dbReference type="PANTHER" id="PTHR47506:SF1">
    <property type="entry name" value="HTH-TYPE TRANSCRIPTIONAL REGULATOR YJDC"/>
    <property type="match status" value="1"/>
</dbReference>
<keyword evidence="3" id="KW-0804">Transcription</keyword>
<evidence type="ECO:0000256" key="1">
    <source>
        <dbReference type="ARBA" id="ARBA00023015"/>
    </source>
</evidence>
<evidence type="ECO:0000259" key="5">
    <source>
        <dbReference type="PROSITE" id="PS50977"/>
    </source>
</evidence>
<feature type="domain" description="HTH tetR-type" evidence="5">
    <location>
        <begin position="18"/>
        <end position="78"/>
    </location>
</feature>
<dbReference type="AlphaFoldDB" id="A0A1D7U3H7"/>
<reference evidence="6 7" key="1">
    <citation type="journal article" date="2015" name="Antonie Van Leeuwenhoek">
        <title>Bosea vaviloviae sp. nov., a new species of slow-growing rhizobia isolated from nodules of the relict species Vavilovia formosa (Stev.) Fed.</title>
        <authorList>
            <person name="Safronova V.I."/>
            <person name="Kuznetsova I.G."/>
            <person name="Sazanova A.L."/>
            <person name="Kimeklis A.K."/>
            <person name="Belimov A.A."/>
            <person name="Andronov E.E."/>
            <person name="Pinaev A.G."/>
            <person name="Chizhevskaya E.P."/>
            <person name="Pukhaev A.R."/>
            <person name="Popov K.P."/>
            <person name="Willems A."/>
            <person name="Tikhonovich I.A."/>
        </authorList>
    </citation>
    <scope>NUCLEOTIDE SEQUENCE [LARGE SCALE GENOMIC DNA]</scope>
    <source>
        <strain evidence="6 7">Vaf18</strain>
    </source>
</reference>
<dbReference type="EMBL" id="CP017147">
    <property type="protein sequence ID" value="AOO81938.1"/>
    <property type="molecule type" value="Genomic_DNA"/>
</dbReference>
<dbReference type="KEGG" id="bvv:BHK69_17095"/>
<dbReference type="SUPFAM" id="SSF46689">
    <property type="entry name" value="Homeodomain-like"/>
    <property type="match status" value="1"/>
</dbReference>
<accession>A0A1D7U3H7</accession>
<dbReference type="InterPro" id="IPR001647">
    <property type="entry name" value="HTH_TetR"/>
</dbReference>
<dbReference type="RefSeq" id="WP_069691148.1">
    <property type="nucleotide sequence ID" value="NZ_CP017147.1"/>
</dbReference>
<protein>
    <submittedName>
        <fullName evidence="6">TetR family transcriptional regulator</fullName>
    </submittedName>
</protein>
<feature type="DNA-binding region" description="H-T-H motif" evidence="4">
    <location>
        <begin position="41"/>
        <end position="60"/>
    </location>
</feature>
<evidence type="ECO:0000313" key="7">
    <source>
        <dbReference type="Proteomes" id="UP000094969"/>
    </source>
</evidence>
<dbReference type="InterPro" id="IPR036271">
    <property type="entry name" value="Tet_transcr_reg_TetR-rel_C_sf"/>
</dbReference>
<dbReference type="Proteomes" id="UP000094969">
    <property type="component" value="Chromosome"/>
</dbReference>
<gene>
    <name evidence="6" type="ORF">BHK69_17095</name>
</gene>
<name>A0A1D7U3H7_9HYPH</name>
<keyword evidence="1" id="KW-0805">Transcription regulation</keyword>
<dbReference type="Gene3D" id="1.10.357.10">
    <property type="entry name" value="Tetracycline Repressor, domain 2"/>
    <property type="match status" value="1"/>
</dbReference>